<evidence type="ECO:0000313" key="2">
    <source>
        <dbReference type="EMBL" id="KAH3738896.1"/>
    </source>
</evidence>
<reference evidence="2" key="1">
    <citation type="journal article" date="2019" name="bioRxiv">
        <title>The Genome of the Zebra Mussel, Dreissena polymorpha: A Resource for Invasive Species Research.</title>
        <authorList>
            <person name="McCartney M.A."/>
            <person name="Auch B."/>
            <person name="Kono T."/>
            <person name="Mallez S."/>
            <person name="Zhang Y."/>
            <person name="Obille A."/>
            <person name="Becker A."/>
            <person name="Abrahante J.E."/>
            <person name="Garbe J."/>
            <person name="Badalamenti J.P."/>
            <person name="Herman A."/>
            <person name="Mangelson H."/>
            <person name="Liachko I."/>
            <person name="Sullivan S."/>
            <person name="Sone E.D."/>
            <person name="Koren S."/>
            <person name="Silverstein K.A.T."/>
            <person name="Beckman K.B."/>
            <person name="Gohl D.M."/>
        </authorList>
    </citation>
    <scope>NUCLEOTIDE SEQUENCE</scope>
    <source>
        <strain evidence="2">Duluth1</strain>
        <tissue evidence="2">Whole animal</tissue>
    </source>
</reference>
<reference evidence="2" key="2">
    <citation type="submission" date="2020-11" db="EMBL/GenBank/DDBJ databases">
        <authorList>
            <person name="McCartney M.A."/>
            <person name="Auch B."/>
            <person name="Kono T."/>
            <person name="Mallez S."/>
            <person name="Becker A."/>
            <person name="Gohl D.M."/>
            <person name="Silverstein K.A.T."/>
            <person name="Koren S."/>
            <person name="Bechman K.B."/>
            <person name="Herman A."/>
            <person name="Abrahante J.E."/>
            <person name="Garbe J."/>
        </authorList>
    </citation>
    <scope>NUCLEOTIDE SEQUENCE</scope>
    <source>
        <strain evidence="2">Duluth1</strain>
        <tissue evidence="2">Whole animal</tissue>
    </source>
</reference>
<gene>
    <name evidence="2" type="ORF">DPMN_045539</name>
</gene>
<protein>
    <submittedName>
        <fullName evidence="2">Uncharacterized protein</fullName>
    </submittedName>
</protein>
<sequence>MRLKAEGLCIHSGLTRDPSSEPKQPWSSETPSLWHRGCTHVQPTKQLKDQS</sequence>
<accession>A0A9D4I1H2</accession>
<dbReference type="EMBL" id="JAIWYP010000011">
    <property type="protein sequence ID" value="KAH3738896.1"/>
    <property type="molecule type" value="Genomic_DNA"/>
</dbReference>
<evidence type="ECO:0000313" key="3">
    <source>
        <dbReference type="Proteomes" id="UP000828390"/>
    </source>
</evidence>
<feature type="compositionally biased region" description="Polar residues" evidence="1">
    <location>
        <begin position="21"/>
        <end position="31"/>
    </location>
</feature>
<dbReference type="Proteomes" id="UP000828390">
    <property type="component" value="Unassembled WGS sequence"/>
</dbReference>
<organism evidence="2 3">
    <name type="scientific">Dreissena polymorpha</name>
    <name type="common">Zebra mussel</name>
    <name type="synonym">Mytilus polymorpha</name>
    <dbReference type="NCBI Taxonomy" id="45954"/>
    <lineage>
        <taxon>Eukaryota</taxon>
        <taxon>Metazoa</taxon>
        <taxon>Spiralia</taxon>
        <taxon>Lophotrochozoa</taxon>
        <taxon>Mollusca</taxon>
        <taxon>Bivalvia</taxon>
        <taxon>Autobranchia</taxon>
        <taxon>Heteroconchia</taxon>
        <taxon>Euheterodonta</taxon>
        <taxon>Imparidentia</taxon>
        <taxon>Neoheterodontei</taxon>
        <taxon>Myida</taxon>
        <taxon>Dreissenoidea</taxon>
        <taxon>Dreissenidae</taxon>
        <taxon>Dreissena</taxon>
    </lineage>
</organism>
<name>A0A9D4I1H2_DREPO</name>
<feature type="region of interest" description="Disordered" evidence="1">
    <location>
        <begin position="1"/>
        <end position="51"/>
    </location>
</feature>
<dbReference type="AlphaFoldDB" id="A0A9D4I1H2"/>
<proteinExistence type="predicted"/>
<evidence type="ECO:0000256" key="1">
    <source>
        <dbReference type="SAM" id="MobiDB-lite"/>
    </source>
</evidence>
<keyword evidence="3" id="KW-1185">Reference proteome</keyword>
<comment type="caution">
    <text evidence="2">The sequence shown here is derived from an EMBL/GenBank/DDBJ whole genome shotgun (WGS) entry which is preliminary data.</text>
</comment>